<sequence>MSTAHTNYQELKNALKCFFSVEEQMYLIPILLSWAGNAEKAMFWFNHQKIPAFGGQTAKLVCENGNQTLFMEYIHSAELGGYA</sequence>
<dbReference type="EMBL" id="CP034073">
    <property type="protein sequence ID" value="AZG34590.1"/>
    <property type="molecule type" value="Genomic_DNA"/>
</dbReference>
<dbReference type="Proteomes" id="UP000278855">
    <property type="component" value="Unassembled WGS sequence"/>
</dbReference>
<dbReference type="KEGG" id="spsr:EGC80_06405"/>
<dbReference type="RefSeq" id="WP_124013475.1">
    <property type="nucleotide sequence ID" value="NZ_CP034073.1"/>
</dbReference>
<dbReference type="AlphaFoldDB" id="A0A3N4DQL8"/>
<dbReference type="OrthoDB" id="6266907at2"/>
<dbReference type="EMBL" id="RKKB01000008">
    <property type="protein sequence ID" value="RPA28165.1"/>
    <property type="molecule type" value="Genomic_DNA"/>
</dbReference>
<reference evidence="2" key="3">
    <citation type="submission" date="2018-11" db="EMBL/GenBank/DDBJ databases">
        <authorList>
            <person name="Hwang Y.J."/>
            <person name="Hwang C.Y."/>
        </authorList>
    </citation>
    <scope>NUCLEOTIDE SEQUENCE</scope>
    <source>
        <strain evidence="2">R106</strain>
    </source>
</reference>
<evidence type="ECO:0000313" key="3">
    <source>
        <dbReference type="Proteomes" id="UP000273778"/>
    </source>
</evidence>
<evidence type="ECO:0008006" key="5">
    <source>
        <dbReference type="Google" id="ProtNLM"/>
    </source>
</evidence>
<organism evidence="2 4">
    <name type="scientific">Shewanella psychromarinicola</name>
    <dbReference type="NCBI Taxonomy" id="2487742"/>
    <lineage>
        <taxon>Bacteria</taxon>
        <taxon>Pseudomonadati</taxon>
        <taxon>Pseudomonadota</taxon>
        <taxon>Gammaproteobacteria</taxon>
        <taxon>Alteromonadales</taxon>
        <taxon>Shewanellaceae</taxon>
        <taxon>Shewanella</taxon>
    </lineage>
</organism>
<gene>
    <name evidence="2" type="ORF">EGC77_15735</name>
    <name evidence="1" type="ORF">EGC80_06405</name>
</gene>
<evidence type="ECO:0000313" key="4">
    <source>
        <dbReference type="Proteomes" id="UP000278855"/>
    </source>
</evidence>
<proteinExistence type="predicted"/>
<reference evidence="1 3" key="1">
    <citation type="submission" date="2018-11" db="EMBL/GenBank/DDBJ databases">
        <title>Shewanella sp. M2.</title>
        <authorList>
            <person name="Hwang Y.J."/>
            <person name="Hwang C.Y."/>
        </authorList>
    </citation>
    <scope>NUCLEOTIDE SEQUENCE [LARGE SCALE GENOMIC DNA]</scope>
    <source>
        <strain evidence="1 3">M2</strain>
    </source>
</reference>
<dbReference type="Proteomes" id="UP000273778">
    <property type="component" value="Chromosome"/>
</dbReference>
<protein>
    <recommendedName>
        <fullName evidence="5">Antitoxin Xre/MbcA/ParS-like toxin-binding domain-containing protein</fullName>
    </recommendedName>
</protein>
<keyword evidence="3" id="KW-1185">Reference proteome</keyword>
<name>A0A3N4DQL8_9GAMM</name>
<evidence type="ECO:0000313" key="2">
    <source>
        <dbReference type="EMBL" id="RPA28165.1"/>
    </source>
</evidence>
<reference evidence="4" key="2">
    <citation type="submission" date="2018-11" db="EMBL/GenBank/DDBJ databases">
        <title>Shewanella sp. R106.</title>
        <authorList>
            <person name="Hwang Y.J."/>
            <person name="Hwang C.Y."/>
        </authorList>
    </citation>
    <scope>NUCLEOTIDE SEQUENCE [LARGE SCALE GENOMIC DNA]</scope>
    <source>
        <strain evidence="4">R106</strain>
    </source>
</reference>
<accession>A0A3N4DQL8</accession>
<evidence type="ECO:0000313" key="1">
    <source>
        <dbReference type="EMBL" id="AZG34590.1"/>
    </source>
</evidence>